<dbReference type="Pfam" id="PF23761">
    <property type="entry name" value="Beta-prop_DCAF4"/>
    <property type="match status" value="1"/>
</dbReference>
<keyword evidence="2" id="KW-0677">Repeat</keyword>
<evidence type="ECO:0000313" key="3">
    <source>
        <dbReference type="EMBL" id="CAL1534593.1"/>
    </source>
</evidence>
<evidence type="ECO:0000256" key="1">
    <source>
        <dbReference type="ARBA" id="ARBA00022574"/>
    </source>
</evidence>
<protein>
    <submittedName>
        <fullName evidence="3">Uncharacterized protein</fullName>
    </submittedName>
</protein>
<keyword evidence="1" id="KW-0853">WD repeat</keyword>
<accession>A0AAV2HMI0</accession>
<dbReference type="PANTHER" id="PTHR44472">
    <property type="entry name" value="DDB1- AND CUL4-ASSOCIATED FACTOR 4-RELATED"/>
    <property type="match status" value="1"/>
</dbReference>
<dbReference type="EMBL" id="CAXITT010000176">
    <property type="protein sequence ID" value="CAL1534593.1"/>
    <property type="molecule type" value="Genomic_DNA"/>
</dbReference>
<dbReference type="InterPro" id="IPR015943">
    <property type="entry name" value="WD40/YVTN_repeat-like_dom_sf"/>
</dbReference>
<gene>
    <name evidence="3" type="ORF">GSLYS_00008553001</name>
</gene>
<sequence length="504" mass="57237">MPKCKQVAGKKIAKIKRQSSATPKLFSATHESTSTTRSYLETDLNLEGARADQFESDIPGYYYDKEKKNYFKILPNTMSSISSFVTKETVRKQEAEKQRLSDVQRLAGRGHRGSSSMHTLVLKEKSNNHLVNVLKSVQCGQFTCENLSTYVIRQMCYNLQPVVEWTNYCPSQPSLNLDEIQKLELSSKKDKLVSVTSVKSCIAQCIQLMNVKEEMCRSYGGDKKRTLVSVKPSDVVVGPIYKKISSLCWAQLPSLPGQHTILYTTVCPIGYMPSIIYLCNLDAATSESMTVFELNLGFKIVWSTAWNRHQSRFSVGSERKCHLIDVATRRRWTYNTYNSDPLAQMFSPTNCNVMYNGTRAGLILTHDVRSQGRPQAEMRQQHGVGCLRQLRDDNYILASDFSATICTWDQRMRKIVIKYKGLVNSHYQLPFHIDETETVICSTGSDSYTKIWDCRSGEMLQSLPPPYPVSIDSFPITMYSQQWGNIPGNTGLIMAMNNKFKIYS</sequence>
<organism evidence="3 4">
    <name type="scientific">Lymnaea stagnalis</name>
    <name type="common">Great pond snail</name>
    <name type="synonym">Helix stagnalis</name>
    <dbReference type="NCBI Taxonomy" id="6523"/>
    <lineage>
        <taxon>Eukaryota</taxon>
        <taxon>Metazoa</taxon>
        <taxon>Spiralia</taxon>
        <taxon>Lophotrochozoa</taxon>
        <taxon>Mollusca</taxon>
        <taxon>Gastropoda</taxon>
        <taxon>Heterobranchia</taxon>
        <taxon>Euthyneura</taxon>
        <taxon>Panpulmonata</taxon>
        <taxon>Hygrophila</taxon>
        <taxon>Lymnaeoidea</taxon>
        <taxon>Lymnaeidae</taxon>
        <taxon>Lymnaea</taxon>
    </lineage>
</organism>
<evidence type="ECO:0000256" key="2">
    <source>
        <dbReference type="ARBA" id="ARBA00022737"/>
    </source>
</evidence>
<dbReference type="Proteomes" id="UP001497497">
    <property type="component" value="Unassembled WGS sequence"/>
</dbReference>
<dbReference type="InterPro" id="IPR052254">
    <property type="entry name" value="CUL4-DDB1_E3_ligase_receptor"/>
</dbReference>
<proteinExistence type="predicted"/>
<dbReference type="AlphaFoldDB" id="A0AAV2HMI0"/>
<name>A0AAV2HMI0_LYMST</name>
<reference evidence="3 4" key="1">
    <citation type="submission" date="2024-04" db="EMBL/GenBank/DDBJ databases">
        <authorList>
            <consortium name="Genoscope - CEA"/>
            <person name="William W."/>
        </authorList>
    </citation>
    <scope>NUCLEOTIDE SEQUENCE [LARGE SCALE GENOMIC DNA]</scope>
</reference>
<evidence type="ECO:0000313" key="4">
    <source>
        <dbReference type="Proteomes" id="UP001497497"/>
    </source>
</evidence>
<dbReference type="InterPro" id="IPR036322">
    <property type="entry name" value="WD40_repeat_dom_sf"/>
</dbReference>
<dbReference type="GO" id="GO:0080008">
    <property type="term" value="C:Cul4-RING E3 ubiquitin ligase complex"/>
    <property type="evidence" value="ECO:0007669"/>
    <property type="project" value="TreeGrafter"/>
</dbReference>
<comment type="caution">
    <text evidence="3">The sequence shown here is derived from an EMBL/GenBank/DDBJ whole genome shotgun (WGS) entry which is preliminary data.</text>
</comment>
<dbReference type="PANTHER" id="PTHR44472:SF1">
    <property type="entry name" value="DDB1 AND CUL4 ASSOCIATED FACTOR 4"/>
    <property type="match status" value="1"/>
</dbReference>
<keyword evidence="4" id="KW-1185">Reference proteome</keyword>
<dbReference type="Gene3D" id="2.130.10.10">
    <property type="entry name" value="YVTN repeat-like/Quinoprotein amine dehydrogenase"/>
    <property type="match status" value="1"/>
</dbReference>
<dbReference type="SUPFAM" id="SSF50978">
    <property type="entry name" value="WD40 repeat-like"/>
    <property type="match status" value="1"/>
</dbReference>